<keyword evidence="2" id="KW-0732">Signal</keyword>
<evidence type="ECO:0000256" key="2">
    <source>
        <dbReference type="SAM" id="SignalP"/>
    </source>
</evidence>
<comment type="caution">
    <text evidence="3">The sequence shown here is derived from an EMBL/GenBank/DDBJ whole genome shotgun (WGS) entry which is preliminary data.</text>
</comment>
<protein>
    <submittedName>
        <fullName evidence="3">Uncharacterized protein</fullName>
    </submittedName>
</protein>
<dbReference type="EMBL" id="JARK01001376">
    <property type="protein sequence ID" value="EYC14543.1"/>
    <property type="molecule type" value="Genomic_DNA"/>
</dbReference>
<evidence type="ECO:0000313" key="3">
    <source>
        <dbReference type="EMBL" id="EYC14543.1"/>
    </source>
</evidence>
<dbReference type="Proteomes" id="UP000024635">
    <property type="component" value="Unassembled WGS sequence"/>
</dbReference>
<name>A0A016UJ54_9BILA</name>
<reference evidence="4" key="1">
    <citation type="journal article" date="2015" name="Nat. Genet.">
        <title>The genome and transcriptome of the zoonotic hookworm Ancylostoma ceylanicum identify infection-specific gene families.</title>
        <authorList>
            <person name="Schwarz E.M."/>
            <person name="Hu Y."/>
            <person name="Antoshechkin I."/>
            <person name="Miller M.M."/>
            <person name="Sternberg P.W."/>
            <person name="Aroian R.V."/>
        </authorList>
    </citation>
    <scope>NUCLEOTIDE SEQUENCE</scope>
    <source>
        <strain evidence="4">HY135</strain>
    </source>
</reference>
<keyword evidence="1" id="KW-1133">Transmembrane helix</keyword>
<feature type="chain" id="PRO_5001489377" evidence="2">
    <location>
        <begin position="24"/>
        <end position="109"/>
    </location>
</feature>
<feature type="signal peptide" evidence="2">
    <location>
        <begin position="1"/>
        <end position="23"/>
    </location>
</feature>
<evidence type="ECO:0000313" key="4">
    <source>
        <dbReference type="Proteomes" id="UP000024635"/>
    </source>
</evidence>
<keyword evidence="4" id="KW-1185">Reference proteome</keyword>
<evidence type="ECO:0000256" key="1">
    <source>
        <dbReference type="SAM" id="Phobius"/>
    </source>
</evidence>
<organism evidence="3 4">
    <name type="scientific">Ancylostoma ceylanicum</name>
    <dbReference type="NCBI Taxonomy" id="53326"/>
    <lineage>
        <taxon>Eukaryota</taxon>
        <taxon>Metazoa</taxon>
        <taxon>Ecdysozoa</taxon>
        <taxon>Nematoda</taxon>
        <taxon>Chromadorea</taxon>
        <taxon>Rhabditida</taxon>
        <taxon>Rhabditina</taxon>
        <taxon>Rhabditomorpha</taxon>
        <taxon>Strongyloidea</taxon>
        <taxon>Ancylostomatidae</taxon>
        <taxon>Ancylostomatinae</taxon>
        <taxon>Ancylostoma</taxon>
    </lineage>
</organism>
<keyword evidence="1" id="KW-0812">Transmembrane</keyword>
<proteinExistence type="predicted"/>
<keyword evidence="1" id="KW-0472">Membrane</keyword>
<sequence length="109" mass="12694">MPKMPLIISCWSLLYLLYMRLNAHVTAHIRAPQIRNDEDEFLMGRPSVRRSPNCRRKFKLERIPDYLRETVDWIIGYVTIVVLCVLGNSSFFTTSSHFFCTVVAVVICI</sequence>
<accession>A0A016UJ54</accession>
<gene>
    <name evidence="3" type="primary">Acey_s0040.g267</name>
    <name evidence="3" type="ORF">Y032_0040g267</name>
</gene>
<dbReference type="OrthoDB" id="5867426at2759"/>
<feature type="transmembrane region" description="Helical" evidence="1">
    <location>
        <begin position="74"/>
        <end position="107"/>
    </location>
</feature>
<dbReference type="AlphaFoldDB" id="A0A016UJ54"/>